<proteinExistence type="predicted"/>
<evidence type="ECO:0000313" key="1">
    <source>
        <dbReference type="EMBL" id="KAF2178666.1"/>
    </source>
</evidence>
<gene>
    <name evidence="1" type="ORF">K469DRAFT_718205</name>
</gene>
<name>A0A6A6DM28_9PEZI</name>
<dbReference type="AlphaFoldDB" id="A0A6A6DM28"/>
<protein>
    <submittedName>
        <fullName evidence="1">Uncharacterized protein</fullName>
    </submittedName>
</protein>
<keyword evidence="2" id="KW-1185">Reference proteome</keyword>
<dbReference type="Proteomes" id="UP000800200">
    <property type="component" value="Unassembled WGS sequence"/>
</dbReference>
<evidence type="ECO:0000313" key="2">
    <source>
        <dbReference type="Proteomes" id="UP000800200"/>
    </source>
</evidence>
<accession>A0A6A6DM28</accession>
<reference evidence="1" key="1">
    <citation type="journal article" date="2020" name="Stud. Mycol.">
        <title>101 Dothideomycetes genomes: a test case for predicting lifestyles and emergence of pathogens.</title>
        <authorList>
            <person name="Haridas S."/>
            <person name="Albert R."/>
            <person name="Binder M."/>
            <person name="Bloem J."/>
            <person name="Labutti K."/>
            <person name="Salamov A."/>
            <person name="Andreopoulos B."/>
            <person name="Baker S."/>
            <person name="Barry K."/>
            <person name="Bills G."/>
            <person name="Bluhm B."/>
            <person name="Cannon C."/>
            <person name="Castanera R."/>
            <person name="Culley D."/>
            <person name="Daum C."/>
            <person name="Ezra D."/>
            <person name="Gonzalez J."/>
            <person name="Henrissat B."/>
            <person name="Kuo A."/>
            <person name="Liang C."/>
            <person name="Lipzen A."/>
            <person name="Lutzoni F."/>
            <person name="Magnuson J."/>
            <person name="Mondo S."/>
            <person name="Nolan M."/>
            <person name="Ohm R."/>
            <person name="Pangilinan J."/>
            <person name="Park H.-J."/>
            <person name="Ramirez L."/>
            <person name="Alfaro M."/>
            <person name="Sun H."/>
            <person name="Tritt A."/>
            <person name="Yoshinaga Y."/>
            <person name="Zwiers L.-H."/>
            <person name="Turgeon B."/>
            <person name="Goodwin S."/>
            <person name="Spatafora J."/>
            <person name="Crous P."/>
            <person name="Grigoriev I."/>
        </authorList>
    </citation>
    <scope>NUCLEOTIDE SEQUENCE</scope>
    <source>
        <strain evidence="1">CBS 207.26</strain>
    </source>
</reference>
<dbReference type="EMBL" id="ML994674">
    <property type="protein sequence ID" value="KAF2178666.1"/>
    <property type="molecule type" value="Genomic_DNA"/>
</dbReference>
<organism evidence="1 2">
    <name type="scientific">Zopfia rhizophila CBS 207.26</name>
    <dbReference type="NCBI Taxonomy" id="1314779"/>
    <lineage>
        <taxon>Eukaryota</taxon>
        <taxon>Fungi</taxon>
        <taxon>Dikarya</taxon>
        <taxon>Ascomycota</taxon>
        <taxon>Pezizomycotina</taxon>
        <taxon>Dothideomycetes</taxon>
        <taxon>Dothideomycetes incertae sedis</taxon>
        <taxon>Zopfiaceae</taxon>
        <taxon>Zopfia</taxon>
    </lineage>
</organism>
<sequence length="94" mass="10779">MDKKPENRKPPPVAPTYTAFSPFHEDLLVTLSANSLLGYRVASSTLQEVTGELEDQMHGKCSYYSCKEYMADEVRFYSTTFYKKLPELQCTCDH</sequence>